<keyword evidence="6" id="KW-0119">Carbohydrate metabolism</keyword>
<evidence type="ECO:0000259" key="10">
    <source>
        <dbReference type="Pfam" id="PF08544"/>
    </source>
</evidence>
<evidence type="ECO:0000256" key="1">
    <source>
        <dbReference type="ARBA" id="ARBA00006566"/>
    </source>
</evidence>
<dbReference type="PIRSF" id="PIRSF000530">
    <property type="entry name" value="Galactokinase"/>
    <property type="match status" value="1"/>
</dbReference>
<dbReference type="SUPFAM" id="SSF55060">
    <property type="entry name" value="GHMP Kinase, C-terminal domain"/>
    <property type="match status" value="1"/>
</dbReference>
<evidence type="ECO:0000256" key="2">
    <source>
        <dbReference type="ARBA" id="ARBA00022679"/>
    </source>
</evidence>
<evidence type="ECO:0000256" key="5">
    <source>
        <dbReference type="ARBA" id="ARBA00022840"/>
    </source>
</evidence>
<evidence type="ECO:0000256" key="3">
    <source>
        <dbReference type="ARBA" id="ARBA00022741"/>
    </source>
</evidence>
<dbReference type="RefSeq" id="WP_310302844.1">
    <property type="nucleotide sequence ID" value="NZ_BAAAPS010000013.1"/>
</dbReference>
<gene>
    <name evidence="12" type="ORF">J2S63_002565</name>
</gene>
<sequence length="383" mass="39912">MTQPTVHARWAAPGRVNLIGEHTDYAGGLALPFALPQTCVADVRRREGTRWTARSAQADETVEVEAGELPDDVPGWAAYVLGPLVVLHRRGVEVPGLEVVIDSDVPLGAGLSSSAAVVCSVTVALGEVLGTGLDAEALLALSRAAENDVVGAPTGGLDQLASLRAEEGHALLCDFRDPEHPKSRQVGFDLSGHGLAVLVVDTRAPHAHADNEYAARREACTRAAEVLGPLREIDPDDVEPALDRLPEEDDGDGPGLRGCVRHQVGENARVEQVVALLDQGRVEEIGPLLSASHASLRDVYRVTVPQLDVAAAAAEAGGALGARMTGGGFGGSVIALVERPRADAVGEAVREAFAEHGWDEPRGWVTTAAAGAHRADDPAGGTR</sequence>
<dbReference type="Proteomes" id="UP001183648">
    <property type="component" value="Unassembled WGS sequence"/>
</dbReference>
<comment type="caution">
    <text evidence="12">The sequence shown here is derived from an EMBL/GenBank/DDBJ whole genome shotgun (WGS) entry which is preliminary data.</text>
</comment>
<dbReference type="InterPro" id="IPR000705">
    <property type="entry name" value="Galactokinase"/>
</dbReference>
<keyword evidence="3" id="KW-0547">Nucleotide-binding</keyword>
<dbReference type="InterPro" id="IPR019539">
    <property type="entry name" value="GalKase_N"/>
</dbReference>
<feature type="domain" description="GHMP kinase C-terminal" evidence="10">
    <location>
        <begin position="275"/>
        <end position="354"/>
    </location>
</feature>
<evidence type="ECO:0000256" key="8">
    <source>
        <dbReference type="SAM" id="MobiDB-lite"/>
    </source>
</evidence>
<dbReference type="InterPro" id="IPR036554">
    <property type="entry name" value="GHMP_kinase_C_sf"/>
</dbReference>
<comment type="similarity">
    <text evidence="1">Belongs to the GHMP kinase family. GalK subfamily.</text>
</comment>
<evidence type="ECO:0000256" key="6">
    <source>
        <dbReference type="ARBA" id="ARBA00023144"/>
    </source>
</evidence>
<evidence type="ECO:0000256" key="7">
    <source>
        <dbReference type="NCBIfam" id="TIGR00131"/>
    </source>
</evidence>
<keyword evidence="4" id="KW-0418">Kinase</keyword>
<evidence type="ECO:0000256" key="4">
    <source>
        <dbReference type="ARBA" id="ARBA00022777"/>
    </source>
</evidence>
<dbReference type="InterPro" id="IPR006206">
    <property type="entry name" value="Mevalonate/galactokinase"/>
</dbReference>
<dbReference type="PRINTS" id="PR00473">
    <property type="entry name" value="GALCTOKINASE"/>
</dbReference>
<feature type="domain" description="GHMP kinase N-terminal" evidence="9">
    <location>
        <begin position="87"/>
        <end position="163"/>
    </location>
</feature>
<dbReference type="NCBIfam" id="TIGR00131">
    <property type="entry name" value="gal_kin"/>
    <property type="match status" value="1"/>
</dbReference>
<dbReference type="PROSITE" id="PS00106">
    <property type="entry name" value="GALACTOKINASE"/>
    <property type="match status" value="1"/>
</dbReference>
<evidence type="ECO:0000259" key="11">
    <source>
        <dbReference type="Pfam" id="PF10509"/>
    </source>
</evidence>
<dbReference type="Pfam" id="PF00288">
    <property type="entry name" value="GHMP_kinases_N"/>
    <property type="match status" value="1"/>
</dbReference>
<dbReference type="InterPro" id="IPR013750">
    <property type="entry name" value="GHMP_kinase_C_dom"/>
</dbReference>
<dbReference type="PRINTS" id="PR00959">
    <property type="entry name" value="MEVGALKINASE"/>
</dbReference>
<dbReference type="PROSITE" id="PS00627">
    <property type="entry name" value="GHMP_KINASES_ATP"/>
    <property type="match status" value="1"/>
</dbReference>
<proteinExistence type="inferred from homology"/>
<dbReference type="SUPFAM" id="SSF54211">
    <property type="entry name" value="Ribosomal protein S5 domain 2-like"/>
    <property type="match status" value="1"/>
</dbReference>
<dbReference type="EMBL" id="JAVDYG010000001">
    <property type="protein sequence ID" value="MDR7363012.1"/>
    <property type="molecule type" value="Genomic_DNA"/>
</dbReference>
<dbReference type="InterPro" id="IPR020568">
    <property type="entry name" value="Ribosomal_Su5_D2-typ_SF"/>
</dbReference>
<feature type="domain" description="Galactokinase N-terminal" evidence="11">
    <location>
        <begin position="9"/>
        <end position="44"/>
    </location>
</feature>
<feature type="compositionally biased region" description="Acidic residues" evidence="8">
    <location>
        <begin position="234"/>
        <end position="252"/>
    </location>
</feature>
<evidence type="ECO:0000313" key="12">
    <source>
        <dbReference type="EMBL" id="MDR7363012.1"/>
    </source>
</evidence>
<evidence type="ECO:0000259" key="9">
    <source>
        <dbReference type="Pfam" id="PF00288"/>
    </source>
</evidence>
<protein>
    <recommendedName>
        <fullName evidence="7">Galactokinase</fullName>
        <ecNumber evidence="7">2.7.1.6</ecNumber>
    </recommendedName>
</protein>
<keyword evidence="13" id="KW-1185">Reference proteome</keyword>
<dbReference type="InterPro" id="IPR019741">
    <property type="entry name" value="Galactokinase_CS"/>
</dbReference>
<evidence type="ECO:0000313" key="13">
    <source>
        <dbReference type="Proteomes" id="UP001183648"/>
    </source>
</evidence>
<dbReference type="Gene3D" id="3.30.230.10">
    <property type="match status" value="1"/>
</dbReference>
<accession>A0ABU2BX97</accession>
<dbReference type="InterPro" id="IPR006203">
    <property type="entry name" value="GHMP_knse_ATP-bd_CS"/>
</dbReference>
<dbReference type="PANTHER" id="PTHR10457">
    <property type="entry name" value="MEVALONATE KINASE/GALACTOKINASE"/>
    <property type="match status" value="1"/>
</dbReference>
<dbReference type="GO" id="GO:0004335">
    <property type="term" value="F:galactokinase activity"/>
    <property type="evidence" value="ECO:0007669"/>
    <property type="project" value="UniProtKB-EC"/>
</dbReference>
<dbReference type="EC" id="2.7.1.6" evidence="7"/>
<name>A0ABU2BX97_9ACTN</name>
<dbReference type="InterPro" id="IPR006204">
    <property type="entry name" value="GHMP_kinase_N_dom"/>
</dbReference>
<dbReference type="Pfam" id="PF10509">
    <property type="entry name" value="GalKase_gal_bdg"/>
    <property type="match status" value="1"/>
</dbReference>
<feature type="region of interest" description="Disordered" evidence="8">
    <location>
        <begin position="233"/>
        <end position="255"/>
    </location>
</feature>
<dbReference type="Gene3D" id="3.30.70.890">
    <property type="entry name" value="GHMP kinase, C-terminal domain"/>
    <property type="match status" value="1"/>
</dbReference>
<keyword evidence="5" id="KW-0067">ATP-binding</keyword>
<reference evidence="12 13" key="1">
    <citation type="submission" date="2023-07" db="EMBL/GenBank/DDBJ databases">
        <title>Sequencing the genomes of 1000 actinobacteria strains.</title>
        <authorList>
            <person name="Klenk H.-P."/>
        </authorList>
    </citation>
    <scope>NUCLEOTIDE SEQUENCE [LARGE SCALE GENOMIC DNA]</scope>
    <source>
        <strain evidence="12 13">DSM 19426</strain>
    </source>
</reference>
<keyword evidence="2 12" id="KW-0808">Transferase</keyword>
<organism evidence="12 13">
    <name type="scientific">Nocardioides marmoribigeumensis</name>
    <dbReference type="NCBI Taxonomy" id="433649"/>
    <lineage>
        <taxon>Bacteria</taxon>
        <taxon>Bacillati</taxon>
        <taxon>Actinomycetota</taxon>
        <taxon>Actinomycetes</taxon>
        <taxon>Propionibacteriales</taxon>
        <taxon>Nocardioidaceae</taxon>
        <taxon>Nocardioides</taxon>
    </lineage>
</organism>
<keyword evidence="6" id="KW-0299">Galactose metabolism</keyword>
<dbReference type="PANTHER" id="PTHR10457:SF7">
    <property type="entry name" value="GALACTOKINASE-RELATED"/>
    <property type="match status" value="1"/>
</dbReference>
<dbReference type="Pfam" id="PF08544">
    <property type="entry name" value="GHMP_kinases_C"/>
    <property type="match status" value="1"/>
</dbReference>
<dbReference type="InterPro" id="IPR014721">
    <property type="entry name" value="Ribsml_uS5_D2-typ_fold_subgr"/>
</dbReference>